<accession>A0A380FDI5</accession>
<proteinExistence type="predicted"/>
<dbReference type="InterPro" id="IPR000192">
    <property type="entry name" value="Aminotrans_V_dom"/>
</dbReference>
<dbReference type="Pfam" id="PF00266">
    <property type="entry name" value="Aminotran_5"/>
    <property type="match status" value="1"/>
</dbReference>
<name>A0A380FDI5_STAGA</name>
<evidence type="ECO:0000313" key="4">
    <source>
        <dbReference type="EMBL" id="SUM32228.1"/>
    </source>
</evidence>
<evidence type="ECO:0000313" key="5">
    <source>
        <dbReference type="Proteomes" id="UP000255277"/>
    </source>
</evidence>
<dbReference type="GO" id="GO:0031071">
    <property type="term" value="F:cysteine desulfurase activity"/>
    <property type="evidence" value="ECO:0007669"/>
    <property type="project" value="UniProtKB-EC"/>
</dbReference>
<protein>
    <submittedName>
        <fullName evidence="4">Selenocysteine lyase</fullName>
        <ecNumber evidence="4">2.8.1.7</ecNumber>
    </submittedName>
</protein>
<evidence type="ECO:0000256" key="2">
    <source>
        <dbReference type="ARBA" id="ARBA00022898"/>
    </source>
</evidence>
<dbReference type="Gene3D" id="3.90.1150.10">
    <property type="entry name" value="Aspartate Aminotransferase, domain 1"/>
    <property type="match status" value="1"/>
</dbReference>
<dbReference type="EC" id="2.8.1.7" evidence="4"/>
<reference evidence="4 5" key="1">
    <citation type="submission" date="2018-06" db="EMBL/GenBank/DDBJ databases">
        <authorList>
            <consortium name="Pathogen Informatics"/>
            <person name="Doyle S."/>
        </authorList>
    </citation>
    <scope>NUCLEOTIDE SEQUENCE [LARGE SCALE GENOMIC DNA]</scope>
    <source>
        <strain evidence="4 5">NCTC12195</strain>
    </source>
</reference>
<gene>
    <name evidence="4" type="primary">csd_2</name>
    <name evidence="4" type="ORF">NCTC12195_01670</name>
</gene>
<evidence type="ECO:0000256" key="1">
    <source>
        <dbReference type="ARBA" id="ARBA00001933"/>
    </source>
</evidence>
<dbReference type="Proteomes" id="UP000255277">
    <property type="component" value="Unassembled WGS sequence"/>
</dbReference>
<organism evidence="4 5">
    <name type="scientific">Staphylococcus gallinarum</name>
    <dbReference type="NCBI Taxonomy" id="1293"/>
    <lineage>
        <taxon>Bacteria</taxon>
        <taxon>Bacillati</taxon>
        <taxon>Bacillota</taxon>
        <taxon>Bacilli</taxon>
        <taxon>Bacillales</taxon>
        <taxon>Staphylococcaceae</taxon>
        <taxon>Staphylococcus</taxon>
    </lineage>
</organism>
<keyword evidence="2" id="KW-0663">Pyridoxal phosphate</keyword>
<comment type="cofactor">
    <cofactor evidence="1">
        <name>pyridoxal 5'-phosphate</name>
        <dbReference type="ChEBI" id="CHEBI:597326"/>
    </cofactor>
</comment>
<evidence type="ECO:0000259" key="3">
    <source>
        <dbReference type="Pfam" id="PF00266"/>
    </source>
</evidence>
<dbReference type="InterPro" id="IPR015422">
    <property type="entry name" value="PyrdxlP-dep_Trfase_small"/>
</dbReference>
<dbReference type="SUPFAM" id="SSF53383">
    <property type="entry name" value="PLP-dependent transferases"/>
    <property type="match status" value="1"/>
</dbReference>
<dbReference type="PANTHER" id="PTHR43586:SF8">
    <property type="entry name" value="CYSTEINE DESULFURASE 1, CHLOROPLASTIC"/>
    <property type="match status" value="1"/>
</dbReference>
<dbReference type="AlphaFoldDB" id="A0A380FDI5"/>
<dbReference type="PANTHER" id="PTHR43586">
    <property type="entry name" value="CYSTEINE DESULFURASE"/>
    <property type="match status" value="1"/>
</dbReference>
<sequence>MESIGFDAIHEHEATLTQYAYDRMLEVENIEIYGPPKERRAGVITFNLGDVHAHDVATAVDTEGVAVRAGHHCAQPLMKWLNQSSTARASFYIYNTKEDVDQMVEALKQTKEFFSYEF</sequence>
<feature type="domain" description="Aminotransferase class V" evidence="3">
    <location>
        <begin position="2"/>
        <end position="102"/>
    </location>
</feature>
<keyword evidence="4" id="KW-0456">Lyase</keyword>
<keyword evidence="4" id="KW-0808">Transferase</keyword>
<dbReference type="EMBL" id="UHDK01000001">
    <property type="protein sequence ID" value="SUM32228.1"/>
    <property type="molecule type" value="Genomic_DNA"/>
</dbReference>
<dbReference type="GO" id="GO:0016829">
    <property type="term" value="F:lyase activity"/>
    <property type="evidence" value="ECO:0007669"/>
    <property type="project" value="UniProtKB-KW"/>
</dbReference>
<dbReference type="InterPro" id="IPR015424">
    <property type="entry name" value="PyrdxlP-dep_Trfase"/>
</dbReference>